<dbReference type="EMBL" id="JADBEL010000014">
    <property type="protein sequence ID" value="MBE1555522.1"/>
    <property type="molecule type" value="Genomic_DNA"/>
</dbReference>
<name>A0A927MMB2_9BACL</name>
<dbReference type="Proteomes" id="UP000658225">
    <property type="component" value="Unassembled WGS sequence"/>
</dbReference>
<organism evidence="1 2">
    <name type="scientific">Sporosarcina limicola</name>
    <dbReference type="NCBI Taxonomy" id="34101"/>
    <lineage>
        <taxon>Bacteria</taxon>
        <taxon>Bacillati</taxon>
        <taxon>Bacillota</taxon>
        <taxon>Bacilli</taxon>
        <taxon>Bacillales</taxon>
        <taxon>Caryophanaceae</taxon>
        <taxon>Sporosarcina</taxon>
    </lineage>
</organism>
<reference evidence="1" key="1">
    <citation type="submission" date="2020-10" db="EMBL/GenBank/DDBJ databases">
        <title>Genomic Encyclopedia of Type Strains, Phase IV (KMG-IV): sequencing the most valuable type-strain genomes for metagenomic binning, comparative biology and taxonomic classification.</title>
        <authorList>
            <person name="Goeker M."/>
        </authorList>
    </citation>
    <scope>NUCLEOTIDE SEQUENCE</scope>
    <source>
        <strain evidence="1">DSM 13886</strain>
    </source>
</reference>
<comment type="caution">
    <text evidence="1">The sequence shown here is derived from an EMBL/GenBank/DDBJ whole genome shotgun (WGS) entry which is preliminary data.</text>
</comment>
<gene>
    <name evidence="1" type="ORF">H4683_002642</name>
</gene>
<proteinExistence type="predicted"/>
<dbReference type="AlphaFoldDB" id="A0A927MMB2"/>
<accession>A0A927MMB2</accession>
<evidence type="ECO:0000313" key="2">
    <source>
        <dbReference type="Proteomes" id="UP000658225"/>
    </source>
</evidence>
<protein>
    <submittedName>
        <fullName evidence="1">Uncharacterized protein</fullName>
    </submittedName>
</protein>
<sequence length="39" mass="4729">MAENKKELEKIKKYQQKISRDMLREALLQESLKDNHDLL</sequence>
<evidence type="ECO:0000313" key="1">
    <source>
        <dbReference type="EMBL" id="MBE1555522.1"/>
    </source>
</evidence>
<keyword evidence="2" id="KW-1185">Reference proteome</keyword>